<evidence type="ECO:0000313" key="3">
    <source>
        <dbReference type="EMBL" id="MBE1574314.1"/>
    </source>
</evidence>
<evidence type="ECO:0000259" key="2">
    <source>
        <dbReference type="Pfam" id="PF00296"/>
    </source>
</evidence>
<accession>A0ABR9L128</accession>
<sequence>MKATAEELDAMRRYGLTLPIETVPLSAYRELVTELPDLGFTDVWSGEAGHADGFTPLALATAFAPSLRIGTAIVPVQTRGPALLAMTAATMANAAPAGFVLGVGSSGPMFVERINGIPFEQPFDRVRDMVRFLRRALDGQVVAGDFGTFSIERFQVSLPPRQVPVMVAALRPRMLRLAVREADGAIINFLSPADVKQVVATIGADGDGKELVARLFVCPTTDADYARELGRRIMTGVITSPNYAAFHEWLGRGELLAPAQAAMAAGDHRGALSAVPDQVIDDLLIHGSPGQCQDQVRAYVEAGVTTPVLSVQPAPEYGTGLHGMRQAVRALAPEPTRTRGS</sequence>
<dbReference type="SUPFAM" id="SSF51679">
    <property type="entry name" value="Bacterial luciferase-like"/>
    <property type="match status" value="1"/>
</dbReference>
<dbReference type="NCBIfam" id="TIGR03841">
    <property type="entry name" value="F420_Rv3093c"/>
    <property type="match status" value="1"/>
</dbReference>
<dbReference type="InterPro" id="IPR036661">
    <property type="entry name" value="Luciferase-like_sf"/>
</dbReference>
<gene>
    <name evidence="3" type="ORF">H4W30_001343</name>
</gene>
<organism evidence="3 4">
    <name type="scientific">Amycolatopsis roodepoortensis</name>
    <dbReference type="NCBI Taxonomy" id="700274"/>
    <lineage>
        <taxon>Bacteria</taxon>
        <taxon>Bacillati</taxon>
        <taxon>Actinomycetota</taxon>
        <taxon>Actinomycetes</taxon>
        <taxon>Pseudonocardiales</taxon>
        <taxon>Pseudonocardiaceae</taxon>
        <taxon>Amycolatopsis</taxon>
    </lineage>
</organism>
<dbReference type="EMBL" id="JADBEJ010000001">
    <property type="protein sequence ID" value="MBE1574314.1"/>
    <property type="molecule type" value="Genomic_DNA"/>
</dbReference>
<dbReference type="Proteomes" id="UP000656548">
    <property type="component" value="Unassembled WGS sequence"/>
</dbReference>
<feature type="domain" description="Luciferase-like" evidence="2">
    <location>
        <begin position="23"/>
        <end position="305"/>
    </location>
</feature>
<protein>
    <submittedName>
        <fullName evidence="3">F420-dependent oxidoreductase</fullName>
    </submittedName>
</protein>
<dbReference type="Pfam" id="PF00296">
    <property type="entry name" value="Bac_luciferase"/>
    <property type="match status" value="1"/>
</dbReference>
<proteinExistence type="predicted"/>
<dbReference type="PANTHER" id="PTHR43244:SF1">
    <property type="entry name" value="5,10-METHYLENETETRAHYDROMETHANOPTERIN REDUCTASE"/>
    <property type="match status" value="1"/>
</dbReference>
<keyword evidence="4" id="KW-1185">Reference proteome</keyword>
<dbReference type="PANTHER" id="PTHR43244">
    <property type="match status" value="1"/>
</dbReference>
<dbReference type="InterPro" id="IPR011251">
    <property type="entry name" value="Luciferase-like_dom"/>
</dbReference>
<evidence type="ECO:0000256" key="1">
    <source>
        <dbReference type="ARBA" id="ARBA00023002"/>
    </source>
</evidence>
<reference evidence="3 4" key="1">
    <citation type="submission" date="2020-10" db="EMBL/GenBank/DDBJ databases">
        <title>Sequencing the genomes of 1000 actinobacteria strains.</title>
        <authorList>
            <person name="Klenk H.-P."/>
        </authorList>
    </citation>
    <scope>NUCLEOTIDE SEQUENCE [LARGE SCALE GENOMIC DNA]</scope>
    <source>
        <strain evidence="3 4">DSM 46661</strain>
    </source>
</reference>
<evidence type="ECO:0000313" key="4">
    <source>
        <dbReference type="Proteomes" id="UP000656548"/>
    </source>
</evidence>
<dbReference type="InterPro" id="IPR022526">
    <property type="entry name" value="F420_Rv3093c"/>
</dbReference>
<keyword evidence="1" id="KW-0560">Oxidoreductase</keyword>
<comment type="caution">
    <text evidence="3">The sequence shown here is derived from an EMBL/GenBank/DDBJ whole genome shotgun (WGS) entry which is preliminary data.</text>
</comment>
<dbReference type="InterPro" id="IPR050564">
    <property type="entry name" value="F420-G6PD/mer"/>
</dbReference>
<dbReference type="Gene3D" id="3.20.20.30">
    <property type="entry name" value="Luciferase-like domain"/>
    <property type="match status" value="1"/>
</dbReference>
<dbReference type="CDD" id="cd01097">
    <property type="entry name" value="Tetrahydromethanopterin_reductase"/>
    <property type="match status" value="1"/>
</dbReference>
<name>A0ABR9L128_9PSEU</name>